<evidence type="ECO:0000256" key="2">
    <source>
        <dbReference type="ARBA" id="ARBA00006436"/>
    </source>
</evidence>
<comment type="caution">
    <text evidence="4">The sequence shown here is derived from an EMBL/GenBank/DDBJ whole genome shotgun (WGS) entry which is preliminary data.</text>
</comment>
<dbReference type="InterPro" id="IPR014569">
    <property type="entry name" value="Ubq_cyt-c_CBP3-rel"/>
</dbReference>
<name>A0ABT2LMQ3_9HYPH</name>
<keyword evidence="5" id="KW-1185">Reference proteome</keyword>
<dbReference type="InterPro" id="IPR021150">
    <property type="entry name" value="Ubiq_cyt_c_chap"/>
</dbReference>
<dbReference type="PANTHER" id="PTHR12184:SF1">
    <property type="entry name" value="UBIQUINOL-CYTOCHROME-C REDUCTASE COMPLEX ASSEMBLY FACTOR 1"/>
    <property type="match status" value="1"/>
</dbReference>
<dbReference type="PANTHER" id="PTHR12184">
    <property type="entry name" value="UBIQUINOL-CYTOCHROME C REDUCTASE COMPLEX ASSEMBLY FACTOR 1 FAMILY MEMBER"/>
    <property type="match status" value="1"/>
</dbReference>
<accession>A0ABT2LMQ3</accession>
<evidence type="ECO:0000256" key="1">
    <source>
        <dbReference type="ARBA" id="ARBA00006407"/>
    </source>
</evidence>
<evidence type="ECO:0000313" key="4">
    <source>
        <dbReference type="EMBL" id="MCT7375847.1"/>
    </source>
</evidence>
<evidence type="ECO:0000259" key="3">
    <source>
        <dbReference type="Pfam" id="PF03981"/>
    </source>
</evidence>
<gene>
    <name evidence="4" type="ORF">N5A92_12475</name>
</gene>
<reference evidence="4 5" key="1">
    <citation type="submission" date="2022-09" db="EMBL/GenBank/DDBJ databases">
        <title>Chelativorans salina sp. nov., a novel slightly halophilic bacterium isolated from a saline lake sediment enrichment.</title>
        <authorList>
            <person name="Gao L."/>
            <person name="Fang B.-Z."/>
            <person name="Li W.-J."/>
        </authorList>
    </citation>
    <scope>NUCLEOTIDE SEQUENCE [LARGE SCALE GENOMIC DNA]</scope>
    <source>
        <strain evidence="4 5">EGI FJ00035</strain>
    </source>
</reference>
<feature type="domain" description="Ubiquinol-cytochrome c chaperone" evidence="3">
    <location>
        <begin position="36"/>
        <end position="174"/>
    </location>
</feature>
<dbReference type="EMBL" id="JAOCZP010000003">
    <property type="protein sequence ID" value="MCT7375847.1"/>
    <property type="molecule type" value="Genomic_DNA"/>
</dbReference>
<sequence>MFQWLSGARRRSRRRVVDALYGEIVAAARRPQLYSDWQVPDTPLGRFEMMSLHFFLLLHRLRGKEGALKEIAQELTDHFFLEVDHSLRELGVGDLGVPKRIKKLARMFYGRLSVYGAAVDAGDETALASALKRNIAPDRTVWIEAAALAAYTLDAHEALQALSDEDLQAGRLRFAPLPEEGMDDG</sequence>
<protein>
    <submittedName>
        <fullName evidence="4">Ubiquinol-cytochrome C chaperone</fullName>
    </submittedName>
</protein>
<evidence type="ECO:0000313" key="5">
    <source>
        <dbReference type="Proteomes" id="UP001320831"/>
    </source>
</evidence>
<proteinExistence type="inferred from homology"/>
<dbReference type="InterPro" id="IPR007129">
    <property type="entry name" value="Ubiqinol_cyt_c_chaperone_CPB3"/>
</dbReference>
<comment type="similarity">
    <text evidence="1">Belongs to the CBP3 family.</text>
</comment>
<dbReference type="RefSeq" id="WP_260903101.1">
    <property type="nucleotide sequence ID" value="NZ_JAOCZP010000003.1"/>
</dbReference>
<dbReference type="Pfam" id="PF03981">
    <property type="entry name" value="Ubiq_cyt_C_chap"/>
    <property type="match status" value="1"/>
</dbReference>
<dbReference type="PIRSF" id="PIRSF032079">
    <property type="entry name" value="UCP032079"/>
    <property type="match status" value="1"/>
</dbReference>
<comment type="similarity">
    <text evidence="2">Belongs to the UPF0174 family.</text>
</comment>
<dbReference type="Proteomes" id="UP001320831">
    <property type="component" value="Unassembled WGS sequence"/>
</dbReference>
<organism evidence="4 5">
    <name type="scientific">Chelativorans salis</name>
    <dbReference type="NCBI Taxonomy" id="2978478"/>
    <lineage>
        <taxon>Bacteria</taxon>
        <taxon>Pseudomonadati</taxon>
        <taxon>Pseudomonadota</taxon>
        <taxon>Alphaproteobacteria</taxon>
        <taxon>Hyphomicrobiales</taxon>
        <taxon>Phyllobacteriaceae</taxon>
        <taxon>Chelativorans</taxon>
    </lineage>
</organism>